<dbReference type="EMBL" id="SNAA01000001">
    <property type="protein sequence ID" value="TDL84339.1"/>
    <property type="molecule type" value="Genomic_DNA"/>
</dbReference>
<dbReference type="Pfam" id="PF01520">
    <property type="entry name" value="Amidase_3"/>
    <property type="match status" value="1"/>
</dbReference>
<dbReference type="InterPro" id="IPR002508">
    <property type="entry name" value="MurNAc-LAA_cat"/>
</dbReference>
<proteinExistence type="predicted"/>
<sequence>MAALASFWLGQAAAAQSGAQDAERMTALARIDVAASRIEDFGSNLLVDLALSQPVPWRVFTLDEPRRLVIDFGEVDFAGTTLTEIVAADMVSGVTTGRFREGWSRLVLALAGPMAVETAGLSTGGPGGIARMKLQLAPVTAEAFARDAGPPDSVLFGAGDDAEAEGAAAPIEPMRRQSGERPLRVTIDPGHGGIDPGAEAEGVNEADIVLAIAKQLAAALKRLGMEATLTRTDDVFVPLERRMSIAREARSDVFLSLHADALDEGQASGATVYTLSTDGADEASQKLVERHEPDDLLTGLDLMAAGDEVALVLMEMARAETLPRSERLADEIVAGLARETGDLHKRPRLRADFSVLKAADIPSVLIELGFLSSAADRARLADPMWRQAAVNGIRAGIENWSRYDAIQGRQLRQ</sequence>
<keyword evidence="6" id="KW-1185">Reference proteome</keyword>
<dbReference type="Gene3D" id="2.60.40.3500">
    <property type="match status" value="1"/>
</dbReference>
<dbReference type="Proteomes" id="UP000295701">
    <property type="component" value="Unassembled WGS sequence"/>
</dbReference>
<gene>
    <name evidence="5" type="ORF">E2L08_01485</name>
</gene>
<dbReference type="AlphaFoldDB" id="A0A4V6PPB3"/>
<evidence type="ECO:0000313" key="6">
    <source>
        <dbReference type="Proteomes" id="UP000295701"/>
    </source>
</evidence>
<evidence type="ECO:0000313" key="5">
    <source>
        <dbReference type="EMBL" id="TDL84339.1"/>
    </source>
</evidence>
<dbReference type="SMART" id="SM00646">
    <property type="entry name" value="Ami_3"/>
    <property type="match status" value="1"/>
</dbReference>
<accession>A0A4V6PPB3</accession>
<dbReference type="CDD" id="cd02696">
    <property type="entry name" value="MurNAc-LAA"/>
    <property type="match status" value="1"/>
</dbReference>
<dbReference type="PANTHER" id="PTHR30404:SF0">
    <property type="entry name" value="N-ACETYLMURAMOYL-L-ALANINE AMIDASE AMIC"/>
    <property type="match status" value="1"/>
</dbReference>
<dbReference type="SUPFAM" id="SSF53187">
    <property type="entry name" value="Zn-dependent exopeptidases"/>
    <property type="match status" value="1"/>
</dbReference>
<dbReference type="GO" id="GO:0030288">
    <property type="term" value="C:outer membrane-bounded periplasmic space"/>
    <property type="evidence" value="ECO:0007669"/>
    <property type="project" value="TreeGrafter"/>
</dbReference>
<dbReference type="Gene3D" id="3.40.630.40">
    <property type="entry name" value="Zn-dependent exopeptidases"/>
    <property type="match status" value="1"/>
</dbReference>
<dbReference type="InterPro" id="IPR050695">
    <property type="entry name" value="N-acetylmuramoyl_amidase_3"/>
</dbReference>
<keyword evidence="3" id="KW-0378">Hydrolase</keyword>
<dbReference type="OrthoDB" id="9806267at2"/>
<dbReference type="EC" id="3.5.1.28" evidence="2"/>
<evidence type="ECO:0000259" key="4">
    <source>
        <dbReference type="SMART" id="SM00646"/>
    </source>
</evidence>
<feature type="domain" description="MurNAc-LAA" evidence="4">
    <location>
        <begin position="243"/>
        <end position="398"/>
    </location>
</feature>
<name>A0A4V6PPB3_9RHOB</name>
<comment type="caution">
    <text evidence="5">The sequence shown here is derived from an EMBL/GenBank/DDBJ whole genome shotgun (WGS) entry which is preliminary data.</text>
</comment>
<dbReference type="PANTHER" id="PTHR30404">
    <property type="entry name" value="N-ACETYLMURAMOYL-L-ALANINE AMIDASE"/>
    <property type="match status" value="1"/>
</dbReference>
<dbReference type="Pfam" id="PF11741">
    <property type="entry name" value="AMIN"/>
    <property type="match status" value="1"/>
</dbReference>
<evidence type="ECO:0000256" key="2">
    <source>
        <dbReference type="ARBA" id="ARBA00011901"/>
    </source>
</evidence>
<evidence type="ECO:0000256" key="1">
    <source>
        <dbReference type="ARBA" id="ARBA00001561"/>
    </source>
</evidence>
<evidence type="ECO:0000256" key="3">
    <source>
        <dbReference type="ARBA" id="ARBA00022801"/>
    </source>
</evidence>
<protein>
    <recommendedName>
        <fullName evidence="2">N-acetylmuramoyl-L-alanine amidase</fullName>
        <ecNumber evidence="2">3.5.1.28</ecNumber>
    </recommendedName>
</protein>
<dbReference type="GO" id="GO:0008745">
    <property type="term" value="F:N-acetylmuramoyl-L-alanine amidase activity"/>
    <property type="evidence" value="ECO:0007669"/>
    <property type="project" value="UniProtKB-EC"/>
</dbReference>
<reference evidence="5 6" key="1">
    <citation type="submission" date="2019-03" db="EMBL/GenBank/DDBJ databases">
        <title>Primorskyibacter sp. SS33 isolated from sediments.</title>
        <authorList>
            <person name="Xunke S."/>
        </authorList>
    </citation>
    <scope>NUCLEOTIDE SEQUENCE [LARGE SCALE GENOMIC DNA]</scope>
    <source>
        <strain evidence="5 6">SS33</strain>
    </source>
</reference>
<dbReference type="InterPro" id="IPR021731">
    <property type="entry name" value="AMIN_dom"/>
</dbReference>
<dbReference type="GO" id="GO:0009253">
    <property type="term" value="P:peptidoglycan catabolic process"/>
    <property type="evidence" value="ECO:0007669"/>
    <property type="project" value="InterPro"/>
</dbReference>
<organism evidence="5 6">
    <name type="scientific">Palleronia sediminis</name>
    <dbReference type="NCBI Taxonomy" id="2547833"/>
    <lineage>
        <taxon>Bacteria</taxon>
        <taxon>Pseudomonadati</taxon>
        <taxon>Pseudomonadota</taxon>
        <taxon>Alphaproteobacteria</taxon>
        <taxon>Rhodobacterales</taxon>
        <taxon>Roseobacteraceae</taxon>
        <taxon>Palleronia</taxon>
    </lineage>
</organism>
<comment type="catalytic activity">
    <reaction evidence="1">
        <text>Hydrolyzes the link between N-acetylmuramoyl residues and L-amino acid residues in certain cell-wall glycopeptides.</text>
        <dbReference type="EC" id="3.5.1.28"/>
    </reaction>
</comment>